<accession>E6PU56</accession>
<organism evidence="2">
    <name type="scientific">mine drainage metagenome</name>
    <dbReference type="NCBI Taxonomy" id="410659"/>
    <lineage>
        <taxon>unclassified sequences</taxon>
        <taxon>metagenomes</taxon>
        <taxon>ecological metagenomes</taxon>
    </lineage>
</organism>
<evidence type="ECO:0000313" key="2">
    <source>
        <dbReference type="EMBL" id="CBH98463.1"/>
    </source>
</evidence>
<dbReference type="EMBL" id="CABM01000053">
    <property type="protein sequence ID" value="CBH98463.1"/>
    <property type="molecule type" value="Genomic_DNA"/>
</dbReference>
<dbReference type="AlphaFoldDB" id="E6PU56"/>
<gene>
    <name evidence="2" type="ORF">CARN2_3941</name>
</gene>
<feature type="region of interest" description="Disordered" evidence="1">
    <location>
        <begin position="86"/>
        <end position="109"/>
    </location>
</feature>
<protein>
    <submittedName>
        <fullName evidence="2">Uncharacterized protein</fullName>
    </submittedName>
</protein>
<sequence>MAQAVVLPASCCEAAPAMASMPMQGASQLIALANPANRQVERAFCQAACNNLSAAIAASPTRNLVTPHAALVQRVVLLQTLPRPPARQSLRIESPPPSKPPFLAARLQV</sequence>
<comment type="caution">
    <text evidence="2">The sequence shown here is derived from an EMBL/GenBank/DDBJ whole genome shotgun (WGS) entry which is preliminary data.</text>
</comment>
<name>E6PU56_9ZZZZ</name>
<evidence type="ECO:0000256" key="1">
    <source>
        <dbReference type="SAM" id="MobiDB-lite"/>
    </source>
</evidence>
<reference evidence="2" key="1">
    <citation type="submission" date="2009-10" db="EMBL/GenBank/DDBJ databases">
        <title>Diversity of trophic interactions inside an arsenic-rich microbial ecosystem.</title>
        <authorList>
            <person name="Bertin P.N."/>
            <person name="Heinrich-Salmeron A."/>
            <person name="Pelletier E."/>
            <person name="Goulhen-Chollet F."/>
            <person name="Arsene-Ploetze F."/>
            <person name="Gallien S."/>
            <person name="Calteau A."/>
            <person name="Vallenet D."/>
            <person name="Casiot C."/>
            <person name="Chane-Woon-Ming B."/>
            <person name="Giloteaux L."/>
            <person name="Barakat M."/>
            <person name="Bonnefoy V."/>
            <person name="Bruneel O."/>
            <person name="Chandler M."/>
            <person name="Cleiss J."/>
            <person name="Duran R."/>
            <person name="Elbaz-Poulichet F."/>
            <person name="Fonknechten N."/>
            <person name="Lauga B."/>
            <person name="Mornico D."/>
            <person name="Ortet P."/>
            <person name="Schaeffer C."/>
            <person name="Siguier P."/>
            <person name="Alexander Thil Smith A."/>
            <person name="Van Dorsselaer A."/>
            <person name="Weissenbach J."/>
            <person name="Medigue C."/>
            <person name="Le Paslier D."/>
        </authorList>
    </citation>
    <scope>NUCLEOTIDE SEQUENCE</scope>
</reference>
<proteinExistence type="predicted"/>